<feature type="transmembrane region" description="Helical" evidence="2">
    <location>
        <begin position="98"/>
        <end position="116"/>
    </location>
</feature>
<evidence type="ECO:0000313" key="3">
    <source>
        <dbReference type="EMBL" id="AOS63723.1"/>
    </source>
</evidence>
<sequence length="203" mass="20616">MTDSTTTAEAVDTSAEVPGPGPIDSRGPYLSFAFAFVFGHGAFAVSAGVDPLLALPSWVPFTLLAIGIVPGVAGSLIGARFAQVGAGKDVVASEKMVGSAWGTGFIALILAISGLTSTVELPTEIQNVLYPTGAAFVVGLINIAEGAVRRNVLHHSLGSWLALISTAALFLTGAGPFWVLALAGGGAYALAAVLEGRRLARLR</sequence>
<organism evidence="3 4">
    <name type="scientific">Actinoalloteichus hymeniacidonis</name>
    <dbReference type="NCBI Taxonomy" id="340345"/>
    <lineage>
        <taxon>Bacteria</taxon>
        <taxon>Bacillati</taxon>
        <taxon>Actinomycetota</taxon>
        <taxon>Actinomycetes</taxon>
        <taxon>Pseudonocardiales</taxon>
        <taxon>Pseudonocardiaceae</taxon>
        <taxon>Actinoalloteichus</taxon>
    </lineage>
</organism>
<protein>
    <submittedName>
        <fullName evidence="3">Uncharacterized protein</fullName>
    </submittedName>
</protein>
<feature type="transmembrane region" description="Helical" evidence="2">
    <location>
        <begin position="128"/>
        <end position="145"/>
    </location>
</feature>
<proteinExistence type="predicted"/>
<dbReference type="EMBL" id="CP014859">
    <property type="protein sequence ID" value="AOS63723.1"/>
    <property type="molecule type" value="Genomic_DNA"/>
</dbReference>
<dbReference type="KEGG" id="ahm:TL08_14550"/>
<evidence type="ECO:0000313" key="4">
    <source>
        <dbReference type="Proteomes" id="UP000095210"/>
    </source>
</evidence>
<name>A0AAC9HQV9_9PSEU</name>
<evidence type="ECO:0000256" key="1">
    <source>
        <dbReference type="SAM" id="MobiDB-lite"/>
    </source>
</evidence>
<feature type="transmembrane region" description="Helical" evidence="2">
    <location>
        <begin position="29"/>
        <end position="49"/>
    </location>
</feature>
<keyword evidence="2" id="KW-0472">Membrane</keyword>
<evidence type="ECO:0000256" key="2">
    <source>
        <dbReference type="SAM" id="Phobius"/>
    </source>
</evidence>
<dbReference type="RefSeq" id="WP_069853712.1">
    <property type="nucleotide sequence ID" value="NZ_CP014859.1"/>
</dbReference>
<feature type="transmembrane region" description="Helical" evidence="2">
    <location>
        <begin position="152"/>
        <end position="171"/>
    </location>
</feature>
<accession>A0AAC9HQV9</accession>
<feature type="region of interest" description="Disordered" evidence="1">
    <location>
        <begin position="1"/>
        <end position="22"/>
    </location>
</feature>
<dbReference type="Proteomes" id="UP000095210">
    <property type="component" value="Chromosome"/>
</dbReference>
<gene>
    <name evidence="3" type="ORF">TL08_14550</name>
</gene>
<dbReference type="AlphaFoldDB" id="A0AAC9HQV9"/>
<reference evidence="4" key="1">
    <citation type="submission" date="2016-03" db="EMBL/GenBank/DDBJ databases">
        <title>Complete genome sequence of the type strain Actinoalloteichus hymeniacidonis DSM 45092.</title>
        <authorList>
            <person name="Schaffert L."/>
            <person name="Albersmeier A."/>
            <person name="Winkler A."/>
            <person name="Kalinowski J."/>
            <person name="Zotchev S."/>
            <person name="Ruckert C."/>
        </authorList>
    </citation>
    <scope>NUCLEOTIDE SEQUENCE [LARGE SCALE GENOMIC DNA]</scope>
    <source>
        <strain evidence="4">HPA177(T) (DSM 45092(T))</strain>
    </source>
</reference>
<keyword evidence="2" id="KW-0812">Transmembrane</keyword>
<keyword evidence="2" id="KW-1133">Transmembrane helix</keyword>
<feature type="transmembrane region" description="Helical" evidence="2">
    <location>
        <begin position="55"/>
        <end position="77"/>
    </location>
</feature>
<keyword evidence="4" id="KW-1185">Reference proteome</keyword>